<accession>A0A836LJS8</accession>
<proteinExistence type="predicted"/>
<dbReference type="RefSeq" id="XP_067759338.1">
    <property type="nucleotide sequence ID" value="XM_067902317.1"/>
</dbReference>
<dbReference type="Proteomes" id="UP000674318">
    <property type="component" value="Unassembled WGS sequence"/>
</dbReference>
<organism evidence="1 2">
    <name type="scientific">Porcisia hertigi</name>
    <dbReference type="NCBI Taxonomy" id="2761500"/>
    <lineage>
        <taxon>Eukaryota</taxon>
        <taxon>Discoba</taxon>
        <taxon>Euglenozoa</taxon>
        <taxon>Kinetoplastea</taxon>
        <taxon>Metakinetoplastina</taxon>
        <taxon>Trypanosomatida</taxon>
        <taxon>Trypanosomatidae</taxon>
        <taxon>Leishmaniinae</taxon>
        <taxon>Porcisia</taxon>
    </lineage>
</organism>
<evidence type="ECO:0000313" key="2">
    <source>
        <dbReference type="Proteomes" id="UP000674318"/>
    </source>
</evidence>
<dbReference type="AlphaFoldDB" id="A0A836LJS8"/>
<dbReference type="EMBL" id="JAFJZO010000007">
    <property type="protein sequence ID" value="KAG5510866.1"/>
    <property type="molecule type" value="Genomic_DNA"/>
</dbReference>
<dbReference type="GeneID" id="94292394"/>
<name>A0A836LJS8_9TRYP</name>
<dbReference type="KEGG" id="phet:94292394"/>
<keyword evidence="2" id="KW-1185">Reference proteome</keyword>
<gene>
    <name evidence="1" type="ORF">JKF63_06367</name>
</gene>
<protein>
    <submittedName>
        <fullName evidence="1">Uncharacterized protein</fullName>
    </submittedName>
</protein>
<evidence type="ECO:0000313" key="1">
    <source>
        <dbReference type="EMBL" id="KAG5510866.1"/>
    </source>
</evidence>
<sequence length="317" mass="34982">MNIEALPSLFACATRAVVKNADPTAIKLALDDLQEQMFGMREPHKINIEFMLKRAHEIRALLAQGSESGKSNLNTERLLLEAVATLGELLLSAAAGKTLRAKTAKGIEDVLLPILFLRTSVTPSLLKAHALKSAWSAFQSSGFAENEPKEKLWRIFISWHRNHGWDFVRSNSDGLDVSMPTTTTTPHVAADTATSTVGGKTADCSPPTQFTQQRVALRDIQWNTATAQRGATSGIPSYLLTKRRRCDSTHQENFIASVRADEEASNCLPDTAQLSSHIVIDKFRYHNNSNILALESPVKRRRRDFTVDVPPSPDRPG</sequence>
<reference evidence="1 2" key="1">
    <citation type="submission" date="2021-02" db="EMBL/GenBank/DDBJ databases">
        <title>Porcisia hertigi Genome sequencing and assembly.</title>
        <authorList>
            <person name="Almutairi H."/>
            <person name="Gatherer D."/>
        </authorList>
    </citation>
    <scope>NUCLEOTIDE SEQUENCE [LARGE SCALE GENOMIC DNA]</scope>
    <source>
        <strain evidence="1 2">C119</strain>
    </source>
</reference>
<comment type="caution">
    <text evidence="1">The sequence shown here is derived from an EMBL/GenBank/DDBJ whole genome shotgun (WGS) entry which is preliminary data.</text>
</comment>
<dbReference type="OrthoDB" id="271933at2759"/>